<sequence>MSRFVTESNKTIKEYLESNSVVFKIPLNQRKYSWKKEQVEQYWYDIKKNNGSIINVVKKKL</sequence>
<dbReference type="KEGG" id="aft:BBF96_01365"/>
<dbReference type="AlphaFoldDB" id="A0A3Q9HQ75"/>
<accession>A0A3Q9HQ75</accession>
<organism evidence="1 2">
    <name type="scientific">Anoxybacter fermentans</name>
    <dbReference type="NCBI Taxonomy" id="1323375"/>
    <lineage>
        <taxon>Bacteria</taxon>
        <taxon>Bacillati</taxon>
        <taxon>Bacillota</taxon>
        <taxon>Clostridia</taxon>
        <taxon>Halanaerobiales</taxon>
        <taxon>Anoxybacter</taxon>
    </lineage>
</organism>
<proteinExistence type="predicted"/>
<dbReference type="Proteomes" id="UP000267250">
    <property type="component" value="Chromosome"/>
</dbReference>
<evidence type="ECO:0000313" key="1">
    <source>
        <dbReference type="EMBL" id="AZR72159.1"/>
    </source>
</evidence>
<evidence type="ECO:0000313" key="2">
    <source>
        <dbReference type="Proteomes" id="UP000267250"/>
    </source>
</evidence>
<reference evidence="1 2" key="1">
    <citation type="submission" date="2016-07" db="EMBL/GenBank/DDBJ databases">
        <title>Genome and transcriptome analysis of iron-reducing fermentative bacteria Anoxybacter fermentans.</title>
        <authorList>
            <person name="Zeng X."/>
            <person name="Shao Z."/>
        </authorList>
    </citation>
    <scope>NUCLEOTIDE SEQUENCE [LARGE SCALE GENOMIC DNA]</scope>
    <source>
        <strain evidence="1 2">DY22613</strain>
    </source>
</reference>
<protein>
    <recommendedName>
        <fullName evidence="3">DUF262 domain-containing protein</fullName>
    </recommendedName>
</protein>
<name>A0A3Q9HQ75_9FIRM</name>
<dbReference type="RefSeq" id="WP_164730838.1">
    <property type="nucleotide sequence ID" value="NZ_CP016379.1"/>
</dbReference>
<evidence type="ECO:0008006" key="3">
    <source>
        <dbReference type="Google" id="ProtNLM"/>
    </source>
</evidence>
<keyword evidence="2" id="KW-1185">Reference proteome</keyword>
<dbReference type="EMBL" id="CP016379">
    <property type="protein sequence ID" value="AZR72159.1"/>
    <property type="molecule type" value="Genomic_DNA"/>
</dbReference>
<gene>
    <name evidence="1" type="ORF">BBF96_01365</name>
</gene>